<sequence>MDKLSSWYHTGTSEQTVARESESDSDSSEDANDGTQLVGLVEGESDFGDTELEKLVMLEGPQQILQLTLQNKEYDYMKEELTNADDYADWIQWAANEEQRKQSLSEAANVAVERPGAIPRCIRLE</sequence>
<feature type="compositionally biased region" description="Acidic residues" evidence="1">
    <location>
        <begin position="23"/>
        <end position="32"/>
    </location>
</feature>
<proteinExistence type="predicted"/>
<feature type="region of interest" description="Disordered" evidence="1">
    <location>
        <begin position="1"/>
        <end position="38"/>
    </location>
</feature>
<name>A0ABP0UYX2_9BRYO</name>
<feature type="compositionally biased region" description="Polar residues" evidence="1">
    <location>
        <begin position="7"/>
        <end position="16"/>
    </location>
</feature>
<protein>
    <submittedName>
        <fullName evidence="2">Uncharacterized protein</fullName>
    </submittedName>
</protein>
<reference evidence="2" key="1">
    <citation type="submission" date="2024-02" db="EMBL/GenBank/DDBJ databases">
        <authorList>
            <consortium name="ELIXIR-Norway"/>
            <consortium name="Elixir Norway"/>
        </authorList>
    </citation>
    <scope>NUCLEOTIDE SEQUENCE</scope>
</reference>
<organism evidence="2 3">
    <name type="scientific">Sphagnum troendelagicum</name>
    <dbReference type="NCBI Taxonomy" id="128251"/>
    <lineage>
        <taxon>Eukaryota</taxon>
        <taxon>Viridiplantae</taxon>
        <taxon>Streptophyta</taxon>
        <taxon>Embryophyta</taxon>
        <taxon>Bryophyta</taxon>
        <taxon>Sphagnophytina</taxon>
        <taxon>Sphagnopsida</taxon>
        <taxon>Sphagnales</taxon>
        <taxon>Sphagnaceae</taxon>
        <taxon>Sphagnum</taxon>
    </lineage>
</organism>
<evidence type="ECO:0000313" key="3">
    <source>
        <dbReference type="Proteomes" id="UP001497512"/>
    </source>
</evidence>
<dbReference type="EMBL" id="OZ019900">
    <property type="protein sequence ID" value="CAK9233872.1"/>
    <property type="molecule type" value="Genomic_DNA"/>
</dbReference>
<keyword evidence="3" id="KW-1185">Reference proteome</keyword>
<accession>A0ABP0UYX2</accession>
<gene>
    <name evidence="2" type="ORF">CSSPTR1EN2_LOCUS21785</name>
</gene>
<dbReference type="Proteomes" id="UP001497512">
    <property type="component" value="Chromosome 8"/>
</dbReference>
<evidence type="ECO:0000256" key="1">
    <source>
        <dbReference type="SAM" id="MobiDB-lite"/>
    </source>
</evidence>
<evidence type="ECO:0000313" key="2">
    <source>
        <dbReference type="EMBL" id="CAK9233872.1"/>
    </source>
</evidence>